<feature type="chain" id="PRO_5042608101" evidence="2">
    <location>
        <begin position="19"/>
        <end position="257"/>
    </location>
</feature>
<accession>A0AAJ2BH17</accession>
<sequence length="257" mass="27430">MRFPRQAGAILASLFALASVAERSFFPTRYVSTRRPRKWASLISPALIVPSPAGSGHRRSGRSRVAQGAKSRSVENGAAFSTVDCVARGALTPALSQGEREPSEQAVICIGPGKIAISRRASVRRSDRSRGLRAVAWKTAQPFPLWIAWARGALTPALSQEEREPSAQAVICIGPGKLAISRRASVRRSDRSRGLRAVAWKTAQPFPLWTAWQEAPSPQPSPKGRGSHPSRRSFASALARSRSAVVPPSVGATVAGG</sequence>
<feature type="compositionally biased region" description="Low complexity" evidence="1">
    <location>
        <begin position="232"/>
        <end position="244"/>
    </location>
</feature>
<keyword evidence="2" id="KW-0732">Signal</keyword>
<feature type="region of interest" description="Disordered" evidence="1">
    <location>
        <begin position="212"/>
        <end position="257"/>
    </location>
</feature>
<evidence type="ECO:0000256" key="1">
    <source>
        <dbReference type="SAM" id="MobiDB-lite"/>
    </source>
</evidence>
<feature type="signal peptide" evidence="2">
    <location>
        <begin position="1"/>
        <end position="18"/>
    </location>
</feature>
<name>A0AAJ2BH17_9PSED</name>
<protein>
    <submittedName>
        <fullName evidence="3">Uncharacterized protein</fullName>
    </submittedName>
</protein>
<evidence type="ECO:0000313" key="4">
    <source>
        <dbReference type="Proteomes" id="UP001268036"/>
    </source>
</evidence>
<dbReference type="AlphaFoldDB" id="A0AAJ2BH17"/>
<evidence type="ECO:0000313" key="3">
    <source>
        <dbReference type="EMBL" id="MDR6234079.1"/>
    </source>
</evidence>
<proteinExistence type="predicted"/>
<reference evidence="3" key="1">
    <citation type="submission" date="2023-08" db="EMBL/GenBank/DDBJ databases">
        <title>Functional and genomic diversity of the sorghum phyllosphere microbiome.</title>
        <authorList>
            <person name="Shade A."/>
        </authorList>
    </citation>
    <scope>NUCLEOTIDE SEQUENCE</scope>
    <source>
        <strain evidence="3">SORGH_AS_0201</strain>
    </source>
</reference>
<evidence type="ECO:0000256" key="2">
    <source>
        <dbReference type="SAM" id="SignalP"/>
    </source>
</evidence>
<dbReference type="Proteomes" id="UP001268036">
    <property type="component" value="Unassembled WGS sequence"/>
</dbReference>
<gene>
    <name evidence="3" type="ORF">QE440_001820</name>
</gene>
<comment type="caution">
    <text evidence="3">The sequence shown here is derived from an EMBL/GenBank/DDBJ whole genome shotgun (WGS) entry which is preliminary data.</text>
</comment>
<dbReference type="EMBL" id="JAVJAF010000001">
    <property type="protein sequence ID" value="MDR6234079.1"/>
    <property type="molecule type" value="Genomic_DNA"/>
</dbReference>
<organism evidence="3 4">
    <name type="scientific">Pseudomonas oryzihabitans</name>
    <dbReference type="NCBI Taxonomy" id="47885"/>
    <lineage>
        <taxon>Bacteria</taxon>
        <taxon>Pseudomonadati</taxon>
        <taxon>Pseudomonadota</taxon>
        <taxon>Gammaproteobacteria</taxon>
        <taxon>Pseudomonadales</taxon>
        <taxon>Pseudomonadaceae</taxon>
        <taxon>Pseudomonas</taxon>
    </lineage>
</organism>